<dbReference type="Proteomes" id="UP001140172">
    <property type="component" value="Unassembled WGS sequence"/>
</dbReference>
<proteinExistence type="predicted"/>
<sequence>MFAARRLLASALAAETGIPTSDQSSSVTLWTMQHIKLNTRRAPSWHLSIPLCHIPNITVTTAAQGRALARALKQRTLDYTSAIDYCPTTGRLLVSLSALALCDLSHAISAGLAHSYPVSGTLTPPVRIFKWSDSSGFSRNKLIADTLAQALCKLSEITPGGRSSVCLEIARGRRLASTDTQAVGVEKVALRRMPRMFTALAAAGRMWHDKREGSLKTCVLLEAGLTVPLADEQGCVSQTAKDACTLFEQMCADNVVKGEMWCHFVPDSSLQNDAHWHMVVCVAQLAYEGVMQVPVPVVNRLCFARKCSGLPKVTGAAPELALARNCLVLGTRPSAPCPAAVARANSGHYILKIYRRLARSQPSSDATHSGGSLSAAASQVAVLVSALPETLYRAVAQQRTALLVDYFTRLAHAAAKCMAGDEPRNCAAVLADAFVVLRIGLQIIVRGLDFEAMA</sequence>
<comment type="caution">
    <text evidence="1">The sequence shown here is derived from an EMBL/GenBank/DDBJ whole genome shotgun (WGS) entry which is preliminary data.</text>
</comment>
<dbReference type="OrthoDB" id="68056at2759"/>
<reference evidence="1" key="1">
    <citation type="submission" date="2022-07" db="EMBL/GenBank/DDBJ databases">
        <title>Phylogenomic reconstructions and comparative analyses of Kickxellomycotina fungi.</title>
        <authorList>
            <person name="Reynolds N.K."/>
            <person name="Stajich J.E."/>
            <person name="Barry K."/>
            <person name="Grigoriev I.V."/>
            <person name="Crous P."/>
            <person name="Smith M.E."/>
        </authorList>
    </citation>
    <scope>NUCLEOTIDE SEQUENCE</scope>
    <source>
        <strain evidence="1">BCRC 34489</strain>
    </source>
</reference>
<accession>A0A9W8LEG8</accession>
<dbReference type="AlphaFoldDB" id="A0A9W8LEG8"/>
<evidence type="ECO:0000313" key="1">
    <source>
        <dbReference type="EMBL" id="KAJ2776441.1"/>
    </source>
</evidence>
<dbReference type="EMBL" id="JANBUM010000494">
    <property type="protein sequence ID" value="KAJ2776441.1"/>
    <property type="molecule type" value="Genomic_DNA"/>
</dbReference>
<gene>
    <name evidence="1" type="ORF">GGI15_004846</name>
</gene>
<evidence type="ECO:0000313" key="2">
    <source>
        <dbReference type="Proteomes" id="UP001140172"/>
    </source>
</evidence>
<name>A0A9W8LEG8_9FUNG</name>
<keyword evidence="2" id="KW-1185">Reference proteome</keyword>
<protein>
    <submittedName>
        <fullName evidence="1">Uncharacterized protein</fullName>
    </submittedName>
</protein>
<organism evidence="1 2">
    <name type="scientific">Coemansia interrupta</name>
    <dbReference type="NCBI Taxonomy" id="1126814"/>
    <lineage>
        <taxon>Eukaryota</taxon>
        <taxon>Fungi</taxon>
        <taxon>Fungi incertae sedis</taxon>
        <taxon>Zoopagomycota</taxon>
        <taxon>Kickxellomycotina</taxon>
        <taxon>Kickxellomycetes</taxon>
        <taxon>Kickxellales</taxon>
        <taxon>Kickxellaceae</taxon>
        <taxon>Coemansia</taxon>
    </lineage>
</organism>